<dbReference type="AlphaFoldDB" id="A0A420YI63"/>
<dbReference type="SUPFAM" id="SSF56784">
    <property type="entry name" value="HAD-like"/>
    <property type="match status" value="1"/>
</dbReference>
<dbReference type="NCBIfam" id="TIGR01664">
    <property type="entry name" value="DNA-3'-Pase"/>
    <property type="match status" value="1"/>
</dbReference>
<dbReference type="Pfam" id="PF13671">
    <property type="entry name" value="AAA_33"/>
    <property type="match status" value="2"/>
</dbReference>
<dbReference type="GO" id="GO:0003690">
    <property type="term" value="F:double-stranded DNA binding"/>
    <property type="evidence" value="ECO:0007669"/>
    <property type="project" value="TreeGrafter"/>
</dbReference>
<gene>
    <name evidence="2" type="ORF">DL546_009138</name>
</gene>
<dbReference type="InterPro" id="IPR027417">
    <property type="entry name" value="P-loop_NTPase"/>
</dbReference>
<dbReference type="Pfam" id="PF08645">
    <property type="entry name" value="PNK3P"/>
    <property type="match status" value="1"/>
</dbReference>
<dbReference type="FunFam" id="3.40.50.300:FF:002548">
    <property type="entry name" value="DNA kinase/phosphatase Pnk1"/>
    <property type="match status" value="1"/>
</dbReference>
<organism evidence="2 3">
    <name type="scientific">Coniochaeta pulveracea</name>
    <dbReference type="NCBI Taxonomy" id="177199"/>
    <lineage>
        <taxon>Eukaryota</taxon>
        <taxon>Fungi</taxon>
        <taxon>Dikarya</taxon>
        <taxon>Ascomycota</taxon>
        <taxon>Pezizomycotina</taxon>
        <taxon>Sordariomycetes</taxon>
        <taxon>Sordariomycetidae</taxon>
        <taxon>Coniochaetales</taxon>
        <taxon>Coniochaetaceae</taxon>
        <taxon>Coniochaeta</taxon>
    </lineage>
</organism>
<dbReference type="GO" id="GO:0046403">
    <property type="term" value="F:polynucleotide 3'-phosphatase activity"/>
    <property type="evidence" value="ECO:0007669"/>
    <property type="project" value="TreeGrafter"/>
</dbReference>
<dbReference type="STRING" id="177199.A0A420YI63"/>
<protein>
    <recommendedName>
        <fullName evidence="4">Polynucleotide kinase 3'-phosphatase</fullName>
    </recommendedName>
</protein>
<dbReference type="InterPro" id="IPR023214">
    <property type="entry name" value="HAD_sf"/>
</dbReference>
<name>A0A420YI63_9PEZI</name>
<feature type="region of interest" description="Disordered" evidence="1">
    <location>
        <begin position="1"/>
        <end position="58"/>
    </location>
</feature>
<proteinExistence type="predicted"/>
<dbReference type="InterPro" id="IPR013954">
    <property type="entry name" value="PNK3P"/>
</dbReference>
<dbReference type="Proteomes" id="UP000275385">
    <property type="component" value="Unassembled WGS sequence"/>
</dbReference>
<sequence>MSSSSKKRSAESHERDVTPPPLKRKAQSAITKTAVANFFTPASQKPKDRTSWTERSPAEGAAATLLVGKYVPETGDDGNQPKRRKVAAFDLDSTLITSASGKKHANEATDWKWWDRSVPGRLKQLYNDEGYRVIILTNQAGLALHPDPKAKTPKSHVERVPRFKQKANAVLSQLDIPLTLYAATEKDRFRKPRPGMWEELCHDYALDETSLDLEHSFFVGDAGGRRAELKGGKAIPKDFSCSDRNLAHNVGITFKTPEEFFLGEPPRDFARDFDLINFPFAGENEEVKFEKKNETELVLFCGPPGAGKSTFFWKHLKPLGYERVNQDILKSKDKCFKAATDFIREGESVAIDATNADPDTRAQWVELAKKLKVPIRCVWFRTPVQLCEHNDAVRALNKHMNPEDRQQLPKLAFTGFAARYKEPKLKEGFEDIVEVDFKFRGTEEEYKTWARYWL</sequence>
<dbReference type="SUPFAM" id="SSF52540">
    <property type="entry name" value="P-loop containing nucleoside triphosphate hydrolases"/>
    <property type="match status" value="1"/>
</dbReference>
<dbReference type="InterPro" id="IPR036412">
    <property type="entry name" value="HAD-like_sf"/>
</dbReference>
<dbReference type="Gene3D" id="3.40.50.300">
    <property type="entry name" value="P-loop containing nucleotide triphosphate hydrolases"/>
    <property type="match status" value="1"/>
</dbReference>
<dbReference type="GO" id="GO:0006281">
    <property type="term" value="P:DNA repair"/>
    <property type="evidence" value="ECO:0007669"/>
    <property type="project" value="TreeGrafter"/>
</dbReference>
<dbReference type="InterPro" id="IPR006551">
    <property type="entry name" value="Polynucleotide_phosphatase"/>
</dbReference>
<evidence type="ECO:0008006" key="4">
    <source>
        <dbReference type="Google" id="ProtNLM"/>
    </source>
</evidence>
<accession>A0A420YI63</accession>
<keyword evidence="3" id="KW-1185">Reference proteome</keyword>
<comment type="caution">
    <text evidence="2">The sequence shown here is derived from an EMBL/GenBank/DDBJ whole genome shotgun (WGS) entry which is preliminary data.</text>
</comment>
<reference evidence="2 3" key="1">
    <citation type="submission" date="2018-08" db="EMBL/GenBank/DDBJ databases">
        <title>Draft genome of the lignicolous fungus Coniochaeta pulveracea.</title>
        <authorList>
            <person name="Borstlap C.J."/>
            <person name="De Witt R.N."/>
            <person name="Botha A."/>
            <person name="Volschenk H."/>
        </authorList>
    </citation>
    <scope>NUCLEOTIDE SEQUENCE [LARGE SCALE GENOMIC DNA]</scope>
    <source>
        <strain evidence="2 3">CAB683</strain>
    </source>
</reference>
<dbReference type="EMBL" id="QVQW01000009">
    <property type="protein sequence ID" value="RKU47456.1"/>
    <property type="molecule type" value="Genomic_DNA"/>
</dbReference>
<evidence type="ECO:0000313" key="3">
    <source>
        <dbReference type="Proteomes" id="UP000275385"/>
    </source>
</evidence>
<dbReference type="GO" id="GO:0046404">
    <property type="term" value="F:ATP-dependent polydeoxyribonucleotide 5'-hydroxyl-kinase activity"/>
    <property type="evidence" value="ECO:0007669"/>
    <property type="project" value="TreeGrafter"/>
</dbReference>
<evidence type="ECO:0000256" key="1">
    <source>
        <dbReference type="SAM" id="MobiDB-lite"/>
    </source>
</evidence>
<dbReference type="FunFam" id="3.40.50.1000:FF:000078">
    <property type="entry name" value="Bifunctional polynucleotide phosphatase/kinase"/>
    <property type="match status" value="1"/>
</dbReference>
<dbReference type="InterPro" id="IPR006549">
    <property type="entry name" value="HAD-SF_hydro_IIIA"/>
</dbReference>
<dbReference type="Gene3D" id="3.40.50.1000">
    <property type="entry name" value="HAD superfamily/HAD-like"/>
    <property type="match status" value="1"/>
</dbReference>
<dbReference type="OrthoDB" id="19045at2759"/>
<dbReference type="NCBIfam" id="TIGR01662">
    <property type="entry name" value="HAD-SF-IIIA"/>
    <property type="match status" value="1"/>
</dbReference>
<evidence type="ECO:0000313" key="2">
    <source>
        <dbReference type="EMBL" id="RKU47456.1"/>
    </source>
</evidence>
<dbReference type="PANTHER" id="PTHR12083">
    <property type="entry name" value="BIFUNCTIONAL POLYNUCLEOTIDE PHOSPHATASE/KINASE"/>
    <property type="match status" value="1"/>
</dbReference>
<dbReference type="PANTHER" id="PTHR12083:SF9">
    <property type="entry name" value="BIFUNCTIONAL POLYNUCLEOTIDE PHOSPHATASE_KINASE"/>
    <property type="match status" value="1"/>
</dbReference>
<feature type="compositionally biased region" description="Basic and acidic residues" evidence="1">
    <location>
        <begin position="8"/>
        <end position="17"/>
    </location>
</feature>